<name>A0ABR7PT80_9BURK</name>
<protein>
    <recommendedName>
        <fullName evidence="3">Tyr recombinase domain-containing protein</fullName>
    </recommendedName>
</protein>
<sequence length="413" mass="46788">MLIVDSQFRSARHLNRFAPALFAPEPFNKGFDEVVVASILTVRTMLASRALRVSSIVSYCTAGLTYFFDYLETVEVRPTSGELNSRLMQGFIKWLATERSLRYTAQRNVYAATKSVLSEMIRLQLVSSDPSIFPPNPYPKASAQVEGVTPFTMTERKRLVDALKRELIAVQKGDFVGSESEALVIYALALCLRTGLNTVPLIELTRDCVKSHPLRSNMRMLVHTKWRSHSVLHAPIEAKAAQTSISSDAVALLGIVMKRTEGLANEASDRLRNRLWLYRSESSISKGEIRVLVTSDLYRGASRLVSRHGLRGDDDKALRVNPTRFRKTLENRLWRLSGGDLYRLLSFREFLLEEKDRVGSTKWVEHFAWIVRLIDALVSDRFDPKKAAAAAARTKKRRHPFWASPIEHGVRVE</sequence>
<dbReference type="EMBL" id="VZQQ01000021">
    <property type="protein sequence ID" value="MBC8749486.1"/>
    <property type="molecule type" value="Genomic_DNA"/>
</dbReference>
<dbReference type="RefSeq" id="WP_187636493.1">
    <property type="nucleotide sequence ID" value="NZ_VZQQ01000021.1"/>
</dbReference>
<gene>
    <name evidence="1" type="ORF">F6X42_23725</name>
</gene>
<evidence type="ECO:0000313" key="1">
    <source>
        <dbReference type="EMBL" id="MBC8749486.1"/>
    </source>
</evidence>
<dbReference type="Proteomes" id="UP000736373">
    <property type="component" value="Unassembled WGS sequence"/>
</dbReference>
<keyword evidence="2" id="KW-1185">Reference proteome</keyword>
<accession>A0ABR7PT80</accession>
<organism evidence="1 2">
    <name type="scientific">Paraburkholderia podalyriae</name>
    <dbReference type="NCBI Taxonomy" id="1938811"/>
    <lineage>
        <taxon>Bacteria</taxon>
        <taxon>Pseudomonadati</taxon>
        <taxon>Pseudomonadota</taxon>
        <taxon>Betaproteobacteria</taxon>
        <taxon>Burkholderiales</taxon>
        <taxon>Burkholderiaceae</taxon>
        <taxon>Paraburkholderia</taxon>
    </lineage>
</organism>
<evidence type="ECO:0000313" key="2">
    <source>
        <dbReference type="Proteomes" id="UP000736373"/>
    </source>
</evidence>
<comment type="caution">
    <text evidence="1">The sequence shown here is derived from an EMBL/GenBank/DDBJ whole genome shotgun (WGS) entry which is preliminary data.</text>
</comment>
<proteinExistence type="predicted"/>
<evidence type="ECO:0008006" key="3">
    <source>
        <dbReference type="Google" id="ProtNLM"/>
    </source>
</evidence>
<reference evidence="1 2" key="1">
    <citation type="submission" date="2019-09" db="EMBL/GenBank/DDBJ databases">
        <title>Paraburkholderia podalyriae sp. nov., A South African Podalyria-associated rhizobium.</title>
        <authorList>
            <person name="Mavima L."/>
            <person name="Beukes C.W."/>
            <person name="Palmer M."/>
            <person name="De Meyer S.E."/>
            <person name="James E.K."/>
            <person name="Maluk M."/>
            <person name="Avontuur J.R."/>
            <person name="Chan W.Y."/>
            <person name="Venter S.N."/>
            <person name="Steenkamp E.T."/>
        </authorList>
    </citation>
    <scope>NUCLEOTIDE SEQUENCE [LARGE SCALE GENOMIC DNA]</scope>
    <source>
        <strain evidence="1 2">WC7.3b</strain>
    </source>
</reference>